<name>A0ACA9SA26_9GLOM</name>
<protein>
    <submittedName>
        <fullName evidence="1">5182_t:CDS:1</fullName>
    </submittedName>
</protein>
<proteinExistence type="predicted"/>
<sequence>LNNPELEKSLSEVQTYQQLVDLEQKIMKEEQEKKQSRQQDLQRNNRNLKIGLVSVLIIMAMVYTMKAIRPLTNSRRNTILLNYREKLSPYKKGIPQKLLKLIPPHSGRNNQGRITRYEKDNIEGKIVSIEYDPGRNCFIHLVSHRDGSFTLIIAPEGLKVNDKITSGNDENVPIKTGNNLPLRYIPLNTPIHNVELKKGKGGQIARGAGTYAEIIGKEENSKYVLVKLPSKEVRKVLADCRATIGKVGNSEANLVRLGKAGRGR</sequence>
<evidence type="ECO:0000313" key="2">
    <source>
        <dbReference type="Proteomes" id="UP000789920"/>
    </source>
</evidence>
<evidence type="ECO:0000313" key="1">
    <source>
        <dbReference type="EMBL" id="CAG8831606.1"/>
    </source>
</evidence>
<gene>
    <name evidence="1" type="ORF">RPERSI_LOCUS28202</name>
</gene>
<organism evidence="1 2">
    <name type="scientific">Racocetra persica</name>
    <dbReference type="NCBI Taxonomy" id="160502"/>
    <lineage>
        <taxon>Eukaryota</taxon>
        <taxon>Fungi</taxon>
        <taxon>Fungi incertae sedis</taxon>
        <taxon>Mucoromycota</taxon>
        <taxon>Glomeromycotina</taxon>
        <taxon>Glomeromycetes</taxon>
        <taxon>Diversisporales</taxon>
        <taxon>Gigasporaceae</taxon>
        <taxon>Racocetra</taxon>
    </lineage>
</organism>
<dbReference type="EMBL" id="CAJVQC010101831">
    <property type="protein sequence ID" value="CAG8831606.1"/>
    <property type="molecule type" value="Genomic_DNA"/>
</dbReference>
<accession>A0ACA9SA26</accession>
<comment type="caution">
    <text evidence="1">The sequence shown here is derived from an EMBL/GenBank/DDBJ whole genome shotgun (WGS) entry which is preliminary data.</text>
</comment>
<reference evidence="1" key="1">
    <citation type="submission" date="2021-06" db="EMBL/GenBank/DDBJ databases">
        <authorList>
            <person name="Kallberg Y."/>
            <person name="Tangrot J."/>
            <person name="Rosling A."/>
        </authorList>
    </citation>
    <scope>NUCLEOTIDE SEQUENCE</scope>
    <source>
        <strain evidence="1">MA461A</strain>
    </source>
</reference>
<feature type="non-terminal residue" evidence="1">
    <location>
        <position position="1"/>
    </location>
</feature>
<keyword evidence="2" id="KW-1185">Reference proteome</keyword>
<dbReference type="Proteomes" id="UP000789920">
    <property type="component" value="Unassembled WGS sequence"/>
</dbReference>